<reference evidence="1" key="1">
    <citation type="submission" date="2022-09" db="EMBL/GenBank/DDBJ databases">
        <title>Intensive care unit water sources are persistently colonized with multi-drug resistant bacteria and are the site of extensive horizontal gene transfer of antibiotic resistance genes.</title>
        <authorList>
            <person name="Diorio-Toth L."/>
        </authorList>
    </citation>
    <scope>NUCLEOTIDE SEQUENCE</scope>
    <source>
        <strain evidence="1">GD03918</strain>
    </source>
</reference>
<gene>
    <name evidence="1" type="ORF">N5C89_30385</name>
</gene>
<comment type="caution">
    <text evidence="1">The sequence shown here is derived from an EMBL/GenBank/DDBJ whole genome shotgun (WGS) entry which is preliminary data.</text>
</comment>
<protein>
    <submittedName>
        <fullName evidence="1">Uncharacterized protein</fullName>
    </submittedName>
</protein>
<dbReference type="RefSeq" id="WP_154915139.1">
    <property type="nucleotide sequence ID" value="NZ_CP106838.1"/>
</dbReference>
<evidence type="ECO:0000313" key="2">
    <source>
        <dbReference type="Proteomes" id="UP001159937"/>
    </source>
</evidence>
<dbReference type="Proteomes" id="UP001159937">
    <property type="component" value="Unassembled WGS sequence"/>
</dbReference>
<dbReference type="AlphaFoldDB" id="A0AAJ1KYT4"/>
<dbReference type="EMBL" id="JAOCBF010000080">
    <property type="protein sequence ID" value="MDH0967151.1"/>
    <property type="molecule type" value="Genomic_DNA"/>
</dbReference>
<accession>A0AAJ1KYT4</accession>
<name>A0AAJ1KYT4_9ENTR</name>
<evidence type="ECO:0000313" key="1">
    <source>
        <dbReference type="EMBL" id="MDH0967151.1"/>
    </source>
</evidence>
<organism evidence="1 2">
    <name type="scientific">Klebsiella michiganensis</name>
    <dbReference type="NCBI Taxonomy" id="1134687"/>
    <lineage>
        <taxon>Bacteria</taxon>
        <taxon>Pseudomonadati</taxon>
        <taxon>Pseudomonadota</taxon>
        <taxon>Gammaproteobacteria</taxon>
        <taxon>Enterobacterales</taxon>
        <taxon>Enterobacteriaceae</taxon>
        <taxon>Klebsiella/Raoultella group</taxon>
        <taxon>Klebsiella</taxon>
    </lineage>
</organism>
<proteinExistence type="predicted"/>
<sequence length="72" mass="8040">MMKVYRDKDGKVINIGEWDYMEEEILGEIVDEESKAVSLVKRTIRHNPLPEGATFTEEDVITLSDGGIGAAE</sequence>